<dbReference type="Pfam" id="PF11795">
    <property type="entry name" value="DUF3322"/>
    <property type="match status" value="1"/>
</dbReference>
<dbReference type="InterPro" id="IPR024534">
    <property type="entry name" value="JetD_C"/>
</dbReference>
<dbReference type="PIRSF" id="PIRSF028408">
    <property type="entry name" value="UCP028408"/>
    <property type="match status" value="1"/>
</dbReference>
<sequence>MRSVADFRGWAAQQWRAHWPAWLAASVTDADAEAGAVRWRPLHPPTESVMASDPDAVAAWVQAWQRFERTDGIHVEWSTRAWTNFGTQRLPVRATGTPAALARLSGQSETWQRGLEGVARLREVWPDADLTDAIRAQARRLGALDEADVVRLLAVVAWIVANPSTGLWERELPVVGVHTKWLERHRALVEALVSGIAGEEGTGLRRVAVRFRVRALDPTLLPGPPDFSVDLAGLRALDVEPARVLICENATTLGTLPELPRTVALHGMGFAAPVLAEVPWVARADVAYWGDLDTYGFQILGQLRQALPRVESVLMDAGTWRTHEHLAVDEPRPFRGVIGHLTVAELDALALVRQGDRRLEQERIPRAPAAAELASAWTAR</sequence>
<gene>
    <name evidence="3" type="ORF">ET989_10155</name>
</gene>
<dbReference type="Proteomes" id="UP000292373">
    <property type="component" value="Unassembled WGS sequence"/>
</dbReference>
<dbReference type="RefSeq" id="WP_131168533.1">
    <property type="nucleotide sequence ID" value="NZ_SDMQ01000009.1"/>
</dbReference>
<evidence type="ECO:0000259" key="1">
    <source>
        <dbReference type="Pfam" id="PF09983"/>
    </source>
</evidence>
<dbReference type="AlphaFoldDB" id="A0A4Q9KEN7"/>
<reference evidence="3 4" key="1">
    <citation type="submission" date="2019-01" db="EMBL/GenBank/DDBJ databases">
        <title>Lactibacter flavus gen. nov., sp. nov., a novel bacterium of the family Propionibacteriaceae isolated from raw milk and dairy products.</title>
        <authorList>
            <person name="Huptas C."/>
            <person name="Wenning M."/>
            <person name="Breitenwieser F."/>
            <person name="Doll E."/>
            <person name="Von Neubeck M."/>
            <person name="Busse H.-J."/>
            <person name="Scherer S."/>
        </authorList>
    </citation>
    <scope>NUCLEOTIDE SEQUENCE [LARGE SCALE GENOMIC DNA]</scope>
    <source>
        <strain evidence="3 4">KCTC 33808</strain>
    </source>
</reference>
<evidence type="ECO:0008006" key="5">
    <source>
        <dbReference type="Google" id="ProtNLM"/>
    </source>
</evidence>
<name>A0A4Q9KEN7_9ACTN</name>
<comment type="caution">
    <text evidence="3">The sequence shown here is derived from an EMBL/GenBank/DDBJ whole genome shotgun (WGS) entry which is preliminary data.</text>
</comment>
<dbReference type="InterPro" id="IPR014544">
    <property type="entry name" value="UCP028408"/>
</dbReference>
<dbReference type="OrthoDB" id="322908at2"/>
<dbReference type="InterPro" id="IPR024537">
    <property type="entry name" value="DUF3322"/>
</dbReference>
<protein>
    <recommendedName>
        <fullName evidence="5">DUF3322 and DUF2220 domain-containing protein</fullName>
    </recommendedName>
</protein>
<organism evidence="3 4">
    <name type="scientific">Propioniciclava sinopodophylli</name>
    <dbReference type="NCBI Taxonomy" id="1837344"/>
    <lineage>
        <taxon>Bacteria</taxon>
        <taxon>Bacillati</taxon>
        <taxon>Actinomycetota</taxon>
        <taxon>Actinomycetes</taxon>
        <taxon>Propionibacteriales</taxon>
        <taxon>Propionibacteriaceae</taxon>
        <taxon>Propioniciclava</taxon>
    </lineage>
</organism>
<feature type="domain" description="Wadjet protein JetD C-terminal" evidence="1">
    <location>
        <begin position="203"/>
        <end position="371"/>
    </location>
</feature>
<evidence type="ECO:0000259" key="2">
    <source>
        <dbReference type="Pfam" id="PF11795"/>
    </source>
</evidence>
<evidence type="ECO:0000313" key="3">
    <source>
        <dbReference type="EMBL" id="TBT84016.1"/>
    </source>
</evidence>
<evidence type="ECO:0000313" key="4">
    <source>
        <dbReference type="Proteomes" id="UP000292373"/>
    </source>
</evidence>
<feature type="domain" description="DUF3322" evidence="2">
    <location>
        <begin position="12"/>
        <end position="193"/>
    </location>
</feature>
<keyword evidence="4" id="KW-1185">Reference proteome</keyword>
<proteinExistence type="predicted"/>
<dbReference type="EMBL" id="SDMQ01000009">
    <property type="protein sequence ID" value="TBT84016.1"/>
    <property type="molecule type" value="Genomic_DNA"/>
</dbReference>
<dbReference type="Pfam" id="PF09983">
    <property type="entry name" value="JetD_C"/>
    <property type="match status" value="1"/>
</dbReference>
<accession>A0A4Q9KEN7</accession>